<dbReference type="InterPro" id="IPR032466">
    <property type="entry name" value="Metal_Hydrolase"/>
</dbReference>
<reference evidence="2 3" key="1">
    <citation type="submission" date="2019-05" db="EMBL/GenBank/DDBJ databases">
        <title>Draft genome sequence of Actinomadura geliboluensis A8036.</title>
        <authorList>
            <person name="Saricaoglu S."/>
            <person name="Isik K."/>
        </authorList>
    </citation>
    <scope>NUCLEOTIDE SEQUENCE [LARGE SCALE GENOMIC DNA]</scope>
    <source>
        <strain evidence="2 3">A8036</strain>
    </source>
</reference>
<dbReference type="OrthoDB" id="3514520at2"/>
<feature type="domain" description="Amidohydrolase-related" evidence="1">
    <location>
        <begin position="72"/>
        <end position="421"/>
    </location>
</feature>
<comment type="caution">
    <text evidence="2">The sequence shown here is derived from an EMBL/GenBank/DDBJ whole genome shotgun (WGS) entry which is preliminary data.</text>
</comment>
<accession>A0A5S4H721</accession>
<dbReference type="InterPro" id="IPR006680">
    <property type="entry name" value="Amidohydro-rel"/>
</dbReference>
<protein>
    <submittedName>
        <fullName evidence="2">Amidohydrolase family protein</fullName>
    </submittedName>
</protein>
<dbReference type="CDD" id="cd01299">
    <property type="entry name" value="Met_dep_hydrolase_A"/>
    <property type="match status" value="1"/>
</dbReference>
<dbReference type="EMBL" id="VCKZ01000034">
    <property type="protein sequence ID" value="TMR41038.1"/>
    <property type="molecule type" value="Genomic_DNA"/>
</dbReference>
<dbReference type="SUPFAM" id="SSF51556">
    <property type="entry name" value="Metallo-dependent hydrolases"/>
    <property type="match status" value="1"/>
</dbReference>
<dbReference type="InterPro" id="IPR011059">
    <property type="entry name" value="Metal-dep_hydrolase_composite"/>
</dbReference>
<keyword evidence="2" id="KW-0378">Hydrolase</keyword>
<dbReference type="Proteomes" id="UP000305238">
    <property type="component" value="Unassembled WGS sequence"/>
</dbReference>
<proteinExistence type="predicted"/>
<dbReference type="GO" id="GO:0016810">
    <property type="term" value="F:hydrolase activity, acting on carbon-nitrogen (but not peptide) bonds"/>
    <property type="evidence" value="ECO:0007669"/>
    <property type="project" value="InterPro"/>
</dbReference>
<dbReference type="SUPFAM" id="SSF51338">
    <property type="entry name" value="Composite domain of metallo-dependent hydrolases"/>
    <property type="match status" value="1"/>
</dbReference>
<evidence type="ECO:0000313" key="3">
    <source>
        <dbReference type="Proteomes" id="UP000305238"/>
    </source>
</evidence>
<dbReference type="PANTHER" id="PTHR43135">
    <property type="entry name" value="ALPHA-D-RIBOSE 1-METHYLPHOSPHONATE 5-TRIPHOSPHATE DIPHOSPHATASE"/>
    <property type="match status" value="1"/>
</dbReference>
<evidence type="ECO:0000313" key="2">
    <source>
        <dbReference type="EMBL" id="TMR41038.1"/>
    </source>
</evidence>
<dbReference type="InterPro" id="IPR051781">
    <property type="entry name" value="Metallo-dep_Hydrolase"/>
</dbReference>
<organism evidence="2 3">
    <name type="scientific">Actinomadura geliboluensis</name>
    <dbReference type="NCBI Taxonomy" id="882440"/>
    <lineage>
        <taxon>Bacteria</taxon>
        <taxon>Bacillati</taxon>
        <taxon>Actinomycetota</taxon>
        <taxon>Actinomycetes</taxon>
        <taxon>Streptosporangiales</taxon>
        <taxon>Thermomonosporaceae</taxon>
        <taxon>Actinomadura</taxon>
    </lineage>
</organism>
<gene>
    <name evidence="2" type="ORF">ETD96_07785</name>
</gene>
<evidence type="ECO:0000259" key="1">
    <source>
        <dbReference type="Pfam" id="PF01979"/>
    </source>
</evidence>
<keyword evidence="3" id="KW-1185">Reference proteome</keyword>
<dbReference type="InterPro" id="IPR057744">
    <property type="entry name" value="OTAase-like"/>
</dbReference>
<dbReference type="Gene3D" id="2.30.40.10">
    <property type="entry name" value="Urease, subunit C, domain 1"/>
    <property type="match status" value="1"/>
</dbReference>
<dbReference type="Gene3D" id="3.20.20.140">
    <property type="entry name" value="Metal-dependent hydrolases"/>
    <property type="match status" value="1"/>
</dbReference>
<dbReference type="Pfam" id="PF01979">
    <property type="entry name" value="Amidohydro_1"/>
    <property type="match status" value="1"/>
</dbReference>
<name>A0A5S4H721_9ACTN</name>
<sequence>MREETAVPTTTTARRPIPREGTLWLTGGHVVDVLGGTIRRDANVAVAAGRIQKITTEAPEPGAERIDLGGRYLLPGLISVHTHLSVVYPFSATDEAENPGLTALRALSRAQDALHAGVTTIRCVHEQNRADLLIRTSVEQGWVDAPRIIGAGRAVSTTGGHGHGSACSYADGHDGFLAAARTELAAGADLIKVFITGGIAHEGESFTGAQMTLDEMRAVVRAAEEHGTYVTAHAGSGSAIREALAAGVRGYEHAYELDDATAKEMAERRVFLTPTLCVTRCPDWMAEHSFSEWQIQRALEVGPGHLASIRRAVAAGIADPRDPDAPGITMLAGTDYPPGEPIEDTVVAVREMEFLTEAGLSPAQALRGGTSDAARLVGLQGKAGAVEEGLLADLIVTDRDPLSDLSALRRIPFVMQGGRVVRDDLPTAPADRAAADTPGGTL</sequence>
<dbReference type="PANTHER" id="PTHR43135:SF3">
    <property type="entry name" value="ALPHA-D-RIBOSE 1-METHYLPHOSPHONATE 5-TRIPHOSPHATE DIPHOSPHATASE"/>
    <property type="match status" value="1"/>
</dbReference>
<dbReference type="AlphaFoldDB" id="A0A5S4H721"/>